<accession>A0ABS1J1X3</accession>
<dbReference type="PANTHER" id="PTHR47473:SF1">
    <property type="entry name" value="METHYLTRANSFERASE DOMAIN-CONTAINING PROTEIN"/>
    <property type="match status" value="1"/>
</dbReference>
<sequence length="362" mass="43294">MRGMKTRDKFSFIRYSNCWEDSNILLKALDIKEGETGVSVASGGDNTFALLLSNPKEIYAFDINKTQLYLMKLKMAAIERLNYGEILAFFGLKESTDRLKTFFSLKEYMDEESFRYFNRRRELIVQGIIHIGKFERYFQIFRKFVCPLFCREARLRLFCSLSLLKEQRFYYKRYIDNLRFRTIFRMFFGIKVMGSLGRDKSFYEYVADKRDVAGDIKKRFEYGIFNSTNFDNPYLSYILRGNFTKTAIPLYLKKENLPIIRERLSRIKLIHGSFLDILESEKLVFFNLSDIFEYMSGEDFKRNVDKLKKISGNGARIAVWNMQNRRYLPKKEFTLLKEEGKSLFRVNQSYFYRDFSVYTKQE</sequence>
<dbReference type="Proteomes" id="UP000604730">
    <property type="component" value="Unassembled WGS sequence"/>
</dbReference>
<gene>
    <name evidence="1" type="ORF">JJN12_10295</name>
</gene>
<dbReference type="InterPro" id="IPR021829">
    <property type="entry name" value="DUF3419"/>
</dbReference>
<dbReference type="PANTHER" id="PTHR47473">
    <property type="entry name" value="BTA1P"/>
    <property type="match status" value="1"/>
</dbReference>
<dbReference type="RefSeq" id="WP_208429596.1">
    <property type="nucleotide sequence ID" value="NZ_JAEPRJ010000001.1"/>
</dbReference>
<keyword evidence="2" id="KW-1185">Reference proteome</keyword>
<evidence type="ECO:0000313" key="2">
    <source>
        <dbReference type="Proteomes" id="UP000604730"/>
    </source>
</evidence>
<organism evidence="1 2">
    <name type="scientific">Catonella massiliensis</name>
    <dbReference type="NCBI Taxonomy" id="2799636"/>
    <lineage>
        <taxon>Bacteria</taxon>
        <taxon>Bacillati</taxon>
        <taxon>Bacillota</taxon>
        <taxon>Clostridia</taxon>
        <taxon>Lachnospirales</taxon>
        <taxon>Lachnospiraceae</taxon>
        <taxon>Catonella</taxon>
    </lineage>
</organism>
<comment type="caution">
    <text evidence="1">The sequence shown here is derived from an EMBL/GenBank/DDBJ whole genome shotgun (WGS) entry which is preliminary data.</text>
</comment>
<dbReference type="Pfam" id="PF11899">
    <property type="entry name" value="DUF3419"/>
    <property type="match status" value="1"/>
</dbReference>
<protein>
    <submittedName>
        <fullName evidence="1">DUF3419 family protein</fullName>
    </submittedName>
</protein>
<evidence type="ECO:0000313" key="1">
    <source>
        <dbReference type="EMBL" id="MBK5898161.1"/>
    </source>
</evidence>
<proteinExistence type="predicted"/>
<reference evidence="1 2" key="1">
    <citation type="submission" date="2021-01" db="EMBL/GenBank/DDBJ databases">
        <title>Isolation and description of Catonella massiliensis sp. nov., a novel Catonella species, isolated from a stable periodontitis subject.</title>
        <authorList>
            <person name="Antezack A."/>
            <person name="Boxberger M."/>
            <person name="La Scola B."/>
            <person name="Monnet-Corti V."/>
        </authorList>
    </citation>
    <scope>NUCLEOTIDE SEQUENCE [LARGE SCALE GENOMIC DNA]</scope>
    <source>
        <strain evidence="1 2">Marseille-Q4567</strain>
    </source>
</reference>
<dbReference type="EMBL" id="JAEPRJ010000001">
    <property type="protein sequence ID" value="MBK5898161.1"/>
    <property type="molecule type" value="Genomic_DNA"/>
</dbReference>
<name>A0ABS1J1X3_9FIRM</name>